<dbReference type="Proteomes" id="UP000229897">
    <property type="component" value="Chromosome"/>
</dbReference>
<keyword evidence="11" id="KW-1185">Reference proteome</keyword>
<keyword evidence="6 7" id="KW-0472">Membrane</keyword>
<evidence type="ECO:0000256" key="6">
    <source>
        <dbReference type="ARBA" id="ARBA00023136"/>
    </source>
</evidence>
<dbReference type="InterPro" id="IPR011066">
    <property type="entry name" value="MscS_channel_C_sf"/>
</dbReference>
<dbReference type="SUPFAM" id="SSF50182">
    <property type="entry name" value="Sm-like ribonucleoproteins"/>
    <property type="match status" value="1"/>
</dbReference>
<keyword evidence="4 7" id="KW-0812">Transmembrane</keyword>
<dbReference type="Gene3D" id="2.30.30.60">
    <property type="match status" value="1"/>
</dbReference>
<evidence type="ECO:0000256" key="3">
    <source>
        <dbReference type="ARBA" id="ARBA00022475"/>
    </source>
</evidence>
<name>A0A2D2DU76_9BURK</name>
<dbReference type="GO" id="GO:0005886">
    <property type="term" value="C:plasma membrane"/>
    <property type="evidence" value="ECO:0007669"/>
    <property type="project" value="UniProtKB-SubCell"/>
</dbReference>
<dbReference type="KEGG" id="mass:CR152_31440"/>
<evidence type="ECO:0000259" key="9">
    <source>
        <dbReference type="Pfam" id="PF21088"/>
    </source>
</evidence>
<dbReference type="InterPro" id="IPR049142">
    <property type="entry name" value="MS_channel_1st"/>
</dbReference>
<protein>
    <submittedName>
        <fullName evidence="10">Mechanosensitive ion channel protein MscS</fullName>
    </submittedName>
</protein>
<dbReference type="PANTHER" id="PTHR30566">
    <property type="entry name" value="YNAI-RELATED MECHANOSENSITIVE ION CHANNEL"/>
    <property type="match status" value="1"/>
</dbReference>
<evidence type="ECO:0000256" key="4">
    <source>
        <dbReference type="ARBA" id="ARBA00022692"/>
    </source>
</evidence>
<dbReference type="Gene3D" id="1.10.287.1260">
    <property type="match status" value="1"/>
</dbReference>
<evidence type="ECO:0000256" key="5">
    <source>
        <dbReference type="ARBA" id="ARBA00022989"/>
    </source>
</evidence>
<dbReference type="OrthoDB" id="9775207at2"/>
<evidence type="ECO:0000256" key="7">
    <source>
        <dbReference type="SAM" id="Phobius"/>
    </source>
</evidence>
<sequence>MDIHAITSPLAGIAPANWLLALAVAIGSYVIMHGAVVLFRRHLARLSEQGRADRPAAELLKATLARTSKLALIVTALLFGLTVLDLGAPWDDRVRHLWFIALGAQLALYLDRALSVGAQRYFRSRASAPDAPATVANTLMVWVLKTVLWVVFLLAVLSNVGIDVSTLVASLGIGGIAVALAVQNVLGDLFASLSIAVDKPFEVGDSISVAGFSGNVEHVGLKTTRIRSDSGEQIVIANAELLKNTLRNFKRMSTRRVQFSLRANPATTTAQAAQVPAALRAIIEAQEGVRYDRVHLKSVTQEALEFDVVFHVLDPSYGRYMDIQQTILLAAMEAFEQLGVSTVGASRHLLIERVPRAASAKPAASVKPAAALHNIVSTRKQPAGM</sequence>
<dbReference type="PANTHER" id="PTHR30566:SF25">
    <property type="entry name" value="INNER MEMBRANE PROTEIN"/>
    <property type="match status" value="1"/>
</dbReference>
<feature type="transmembrane region" description="Helical" evidence="7">
    <location>
        <begin position="70"/>
        <end position="90"/>
    </location>
</feature>
<dbReference type="SUPFAM" id="SSF82689">
    <property type="entry name" value="Mechanosensitive channel protein MscS (YggB), C-terminal domain"/>
    <property type="match status" value="1"/>
</dbReference>
<keyword evidence="3" id="KW-1003">Cell membrane</keyword>
<accession>A0A2D2DU76</accession>
<keyword evidence="5 7" id="KW-1133">Transmembrane helix</keyword>
<feature type="domain" description="Mechanosensitive ion channel MscS" evidence="8">
    <location>
        <begin position="184"/>
        <end position="251"/>
    </location>
</feature>
<proteinExistence type="inferred from homology"/>
<dbReference type="AlphaFoldDB" id="A0A2D2DU76"/>
<dbReference type="InterPro" id="IPR023408">
    <property type="entry name" value="MscS_beta-dom_sf"/>
</dbReference>
<evidence type="ECO:0000256" key="1">
    <source>
        <dbReference type="ARBA" id="ARBA00004651"/>
    </source>
</evidence>
<dbReference type="Pfam" id="PF00924">
    <property type="entry name" value="MS_channel_2nd"/>
    <property type="match status" value="1"/>
</dbReference>
<comment type="similarity">
    <text evidence="2">Belongs to the MscS (TC 1.A.23) family.</text>
</comment>
<gene>
    <name evidence="10" type="ORF">CR152_31440</name>
</gene>
<evidence type="ECO:0000259" key="8">
    <source>
        <dbReference type="Pfam" id="PF00924"/>
    </source>
</evidence>
<reference evidence="10" key="1">
    <citation type="submission" date="2017-10" db="EMBL/GenBank/DDBJ databases">
        <title>Massilia psychrophilum sp. nov., a novel purple-pigmented bacterium isolated from Tianshan glacier, Xinjiang Municipality, China.</title>
        <authorList>
            <person name="Wang H."/>
        </authorList>
    </citation>
    <scope>NUCLEOTIDE SEQUENCE [LARGE SCALE GENOMIC DNA]</scope>
    <source>
        <strain evidence="10">B2</strain>
    </source>
</reference>
<organism evidence="10 11">
    <name type="scientific">Massilia violaceinigra</name>
    <dbReference type="NCBI Taxonomy" id="2045208"/>
    <lineage>
        <taxon>Bacteria</taxon>
        <taxon>Pseudomonadati</taxon>
        <taxon>Pseudomonadota</taxon>
        <taxon>Betaproteobacteria</taxon>
        <taxon>Burkholderiales</taxon>
        <taxon>Oxalobacteraceae</taxon>
        <taxon>Telluria group</taxon>
        <taxon>Massilia</taxon>
    </lineage>
</organism>
<dbReference type="RefSeq" id="WP_099881639.1">
    <property type="nucleotide sequence ID" value="NZ_CP024608.1"/>
</dbReference>
<dbReference type="EMBL" id="CP024608">
    <property type="protein sequence ID" value="ATQ78527.1"/>
    <property type="molecule type" value="Genomic_DNA"/>
</dbReference>
<dbReference type="SUPFAM" id="SSF82861">
    <property type="entry name" value="Mechanosensitive channel protein MscS (YggB), transmembrane region"/>
    <property type="match status" value="1"/>
</dbReference>
<feature type="transmembrane region" description="Helical" evidence="7">
    <location>
        <begin position="18"/>
        <end position="39"/>
    </location>
</feature>
<feature type="transmembrane region" description="Helical" evidence="7">
    <location>
        <begin position="135"/>
        <end position="158"/>
    </location>
</feature>
<feature type="domain" description="Mechanosensitive ion channel transmembrane helices 2/3" evidence="9">
    <location>
        <begin position="142"/>
        <end position="183"/>
    </location>
</feature>
<feature type="transmembrane region" description="Helical" evidence="7">
    <location>
        <begin position="164"/>
        <end position="182"/>
    </location>
</feature>
<dbReference type="Pfam" id="PF21088">
    <property type="entry name" value="MS_channel_1st"/>
    <property type="match status" value="1"/>
</dbReference>
<dbReference type="InterPro" id="IPR011014">
    <property type="entry name" value="MscS_channel_TM-2"/>
</dbReference>
<evidence type="ECO:0000313" key="11">
    <source>
        <dbReference type="Proteomes" id="UP000229897"/>
    </source>
</evidence>
<comment type="subcellular location">
    <subcellularLocation>
        <location evidence="1">Cell membrane</location>
        <topology evidence="1">Multi-pass membrane protein</topology>
    </subcellularLocation>
</comment>
<evidence type="ECO:0000256" key="2">
    <source>
        <dbReference type="ARBA" id="ARBA00008017"/>
    </source>
</evidence>
<evidence type="ECO:0000313" key="10">
    <source>
        <dbReference type="EMBL" id="ATQ78527.1"/>
    </source>
</evidence>
<dbReference type="GO" id="GO:0008381">
    <property type="term" value="F:mechanosensitive monoatomic ion channel activity"/>
    <property type="evidence" value="ECO:0007669"/>
    <property type="project" value="UniProtKB-ARBA"/>
</dbReference>
<dbReference type="InterPro" id="IPR010920">
    <property type="entry name" value="LSM_dom_sf"/>
</dbReference>
<dbReference type="InterPro" id="IPR006685">
    <property type="entry name" value="MscS_channel_2nd"/>
</dbReference>